<accession>A0A7Y6N3K6</accession>
<comment type="caution">
    <text evidence="8">The sequence shown here is derived from an EMBL/GenBank/DDBJ whole genome shotgun (WGS) entry which is preliminary data.</text>
</comment>
<keyword evidence="7" id="KW-0732">Signal</keyword>
<evidence type="ECO:0000256" key="6">
    <source>
        <dbReference type="SAM" id="Phobius"/>
    </source>
</evidence>
<evidence type="ECO:0000256" key="3">
    <source>
        <dbReference type="ARBA" id="ARBA00022989"/>
    </source>
</evidence>
<keyword evidence="2 6" id="KW-0812">Transmembrane</keyword>
<evidence type="ECO:0000256" key="7">
    <source>
        <dbReference type="SAM" id="SignalP"/>
    </source>
</evidence>
<feature type="region of interest" description="Disordered" evidence="5">
    <location>
        <begin position="31"/>
        <end position="61"/>
    </location>
</feature>
<reference evidence="8 9" key="1">
    <citation type="submission" date="2020-02" db="EMBL/GenBank/DDBJ databases">
        <title>Paraburkholderia simonii sp. nov. and Paraburkholderia youngii sp. nov. Brazilian and Mexican Mimosa-associated rhizobia.</title>
        <authorList>
            <person name="Mavima L."/>
            <person name="Beukes C.W."/>
            <person name="Chan W.Y."/>
            <person name="Palmer M."/>
            <person name="De Meyer S.E."/>
            <person name="James E.K."/>
            <person name="Venter S.N."/>
            <person name="Steenkamp E.T."/>
        </authorList>
    </citation>
    <scope>NUCLEOTIDE SEQUENCE [LARGE SCALE GENOMIC DNA]</scope>
    <source>
        <strain evidence="8 9">JPY169</strain>
    </source>
</reference>
<dbReference type="GO" id="GO:0016020">
    <property type="term" value="C:membrane"/>
    <property type="evidence" value="ECO:0007669"/>
    <property type="project" value="UniProtKB-SubCell"/>
</dbReference>
<feature type="compositionally biased region" description="Low complexity" evidence="5">
    <location>
        <begin position="31"/>
        <end position="47"/>
    </location>
</feature>
<feature type="signal peptide" evidence="7">
    <location>
        <begin position="1"/>
        <end position="20"/>
    </location>
</feature>
<dbReference type="Pfam" id="PF04610">
    <property type="entry name" value="TrbL"/>
    <property type="match status" value="1"/>
</dbReference>
<dbReference type="GO" id="GO:0030255">
    <property type="term" value="P:protein secretion by the type IV secretion system"/>
    <property type="evidence" value="ECO:0007669"/>
    <property type="project" value="InterPro"/>
</dbReference>
<evidence type="ECO:0000313" key="8">
    <source>
        <dbReference type="EMBL" id="NUY06227.1"/>
    </source>
</evidence>
<evidence type="ECO:0000256" key="5">
    <source>
        <dbReference type="SAM" id="MobiDB-lite"/>
    </source>
</evidence>
<feature type="transmembrane region" description="Helical" evidence="6">
    <location>
        <begin position="295"/>
        <end position="312"/>
    </location>
</feature>
<feature type="transmembrane region" description="Helical" evidence="6">
    <location>
        <begin position="200"/>
        <end position="219"/>
    </location>
</feature>
<feature type="chain" id="PRO_5030850643" evidence="7">
    <location>
        <begin position="21"/>
        <end position="341"/>
    </location>
</feature>
<evidence type="ECO:0000256" key="2">
    <source>
        <dbReference type="ARBA" id="ARBA00022692"/>
    </source>
</evidence>
<dbReference type="InterPro" id="IPR007688">
    <property type="entry name" value="Conjugal_tfr_TrbL/VirB6"/>
</dbReference>
<feature type="transmembrane region" description="Helical" evidence="6">
    <location>
        <begin position="226"/>
        <end position="244"/>
    </location>
</feature>
<feature type="transmembrane region" description="Helical" evidence="6">
    <location>
        <begin position="93"/>
        <end position="109"/>
    </location>
</feature>
<dbReference type="AlphaFoldDB" id="A0A7Y6N3K6"/>
<feature type="transmembrane region" description="Helical" evidence="6">
    <location>
        <begin position="264"/>
        <end position="288"/>
    </location>
</feature>
<dbReference type="EMBL" id="JAALDK010000004">
    <property type="protein sequence ID" value="NUY06227.1"/>
    <property type="molecule type" value="Genomic_DNA"/>
</dbReference>
<comment type="subcellular location">
    <subcellularLocation>
        <location evidence="1">Membrane</location>
        <topology evidence="1">Multi-pass membrane protein</topology>
    </subcellularLocation>
</comment>
<name>A0A7Y6N3K6_9BURK</name>
<keyword evidence="4 6" id="KW-0472">Membrane</keyword>
<dbReference type="RefSeq" id="WP_176112730.1">
    <property type="nucleotide sequence ID" value="NZ_JAALDK010000004.1"/>
</dbReference>
<evidence type="ECO:0000256" key="4">
    <source>
        <dbReference type="ARBA" id="ARBA00023136"/>
    </source>
</evidence>
<gene>
    <name evidence="8" type="ORF">G5S42_43705</name>
</gene>
<sequence length="341" mass="35355">MLLLLCFLVGVATVTPAAFADDNMTLPDGSTFGSGTSTSGTSGSSTTAPLSGQDGDWAKGAGDAQRQISGLVGNLIPTAVTVSNRILNEANKFAWGLGVITLVLAGLRFSGTHNPITAWVSLFEEVAVLGIFVALYLGYTTSAPGFWTWFQDLATSIGGGANNNISTQLSTLGGSFLDAVKAKVLNIKLLTDFNGTLTDVVALFLAFLAMCVASIVFMYYSAIGQIHAAIGIVLGPIAMAAGFSSYTRSYFQRWLDWMINASMYVVMVAVLYALMGGAISGAVATAIGNGTATQLSAGFAFDLALFLLMLSFEIPKLAGMFGSGSGATGTSALKTAMRFIP</sequence>
<protein>
    <submittedName>
        <fullName evidence="8">Type IV secretion system protein</fullName>
    </submittedName>
</protein>
<evidence type="ECO:0000313" key="9">
    <source>
        <dbReference type="Proteomes" id="UP000594380"/>
    </source>
</evidence>
<dbReference type="GeneID" id="301107190"/>
<evidence type="ECO:0000256" key="1">
    <source>
        <dbReference type="ARBA" id="ARBA00004141"/>
    </source>
</evidence>
<proteinExistence type="predicted"/>
<organism evidence="8 9">
    <name type="scientific">Paraburkholderia youngii</name>
    <dbReference type="NCBI Taxonomy" id="2782701"/>
    <lineage>
        <taxon>Bacteria</taxon>
        <taxon>Pseudomonadati</taxon>
        <taxon>Pseudomonadota</taxon>
        <taxon>Betaproteobacteria</taxon>
        <taxon>Burkholderiales</taxon>
        <taxon>Burkholderiaceae</taxon>
        <taxon>Paraburkholderia</taxon>
    </lineage>
</organism>
<dbReference type="Proteomes" id="UP000594380">
    <property type="component" value="Unassembled WGS sequence"/>
</dbReference>
<keyword evidence="3 6" id="KW-1133">Transmembrane helix</keyword>
<feature type="transmembrane region" description="Helical" evidence="6">
    <location>
        <begin position="116"/>
        <end position="139"/>
    </location>
</feature>